<keyword evidence="2 7" id="KW-0813">Transport</keyword>
<keyword evidence="5 7" id="KW-1133">Transmembrane helix</keyword>
<name>A0ABX6JUG0_9MICO</name>
<feature type="transmembrane region" description="Helical" evidence="7">
    <location>
        <begin position="25"/>
        <end position="44"/>
    </location>
</feature>
<feature type="transmembrane region" description="Helical" evidence="7">
    <location>
        <begin position="84"/>
        <end position="104"/>
    </location>
</feature>
<gene>
    <name evidence="9" type="ORF">G7066_02675</name>
</gene>
<dbReference type="Pfam" id="PF00528">
    <property type="entry name" value="BPD_transp_1"/>
    <property type="match status" value="1"/>
</dbReference>
<accession>A0ABX6JUG0</accession>
<keyword evidence="6 7" id="KW-0472">Membrane</keyword>
<dbReference type="PANTHER" id="PTHR30151">
    <property type="entry name" value="ALKANE SULFONATE ABC TRANSPORTER-RELATED, MEMBRANE SUBUNIT"/>
    <property type="match status" value="1"/>
</dbReference>
<dbReference type="InterPro" id="IPR000515">
    <property type="entry name" value="MetI-like"/>
</dbReference>
<evidence type="ECO:0000256" key="4">
    <source>
        <dbReference type="ARBA" id="ARBA00022692"/>
    </source>
</evidence>
<dbReference type="SUPFAM" id="SSF161098">
    <property type="entry name" value="MetI-like"/>
    <property type="match status" value="1"/>
</dbReference>
<evidence type="ECO:0000259" key="8">
    <source>
        <dbReference type="PROSITE" id="PS50928"/>
    </source>
</evidence>
<evidence type="ECO:0000256" key="6">
    <source>
        <dbReference type="ARBA" id="ARBA00023136"/>
    </source>
</evidence>
<organism evidence="9 10">
    <name type="scientific">Leucobacter coleopterorum</name>
    <dbReference type="NCBI Taxonomy" id="2714933"/>
    <lineage>
        <taxon>Bacteria</taxon>
        <taxon>Bacillati</taxon>
        <taxon>Actinomycetota</taxon>
        <taxon>Actinomycetes</taxon>
        <taxon>Micrococcales</taxon>
        <taxon>Microbacteriaceae</taxon>
        <taxon>Leucobacter</taxon>
    </lineage>
</organism>
<evidence type="ECO:0000256" key="1">
    <source>
        <dbReference type="ARBA" id="ARBA00004651"/>
    </source>
</evidence>
<evidence type="ECO:0000256" key="2">
    <source>
        <dbReference type="ARBA" id="ARBA00022448"/>
    </source>
</evidence>
<keyword evidence="3" id="KW-1003">Cell membrane</keyword>
<evidence type="ECO:0000313" key="10">
    <source>
        <dbReference type="Proteomes" id="UP000503441"/>
    </source>
</evidence>
<comment type="subcellular location">
    <subcellularLocation>
        <location evidence="1 7">Cell membrane</location>
        <topology evidence="1 7">Multi-pass membrane protein</topology>
    </subcellularLocation>
</comment>
<feature type="transmembrane region" description="Helical" evidence="7">
    <location>
        <begin position="238"/>
        <end position="259"/>
    </location>
</feature>
<keyword evidence="4 7" id="KW-0812">Transmembrane</keyword>
<dbReference type="Proteomes" id="UP000503441">
    <property type="component" value="Chromosome"/>
</dbReference>
<dbReference type="InterPro" id="IPR035906">
    <property type="entry name" value="MetI-like_sf"/>
</dbReference>
<dbReference type="CDD" id="cd06261">
    <property type="entry name" value="TM_PBP2"/>
    <property type="match status" value="1"/>
</dbReference>
<dbReference type="PANTHER" id="PTHR30151:SF38">
    <property type="entry name" value="ALIPHATIC SULFONATES TRANSPORT PERMEASE PROTEIN SSUC-RELATED"/>
    <property type="match status" value="1"/>
</dbReference>
<reference evidence="9 10" key="1">
    <citation type="submission" date="2020-03" db="EMBL/GenBank/DDBJ databases">
        <title>Leucobacter sp. nov., isolated from beetles.</title>
        <authorList>
            <person name="Hyun D.-W."/>
            <person name="Bae J.-W."/>
        </authorList>
    </citation>
    <scope>NUCLEOTIDE SEQUENCE [LARGE SCALE GENOMIC DNA]</scope>
    <source>
        <strain evidence="9 10">HDW9A</strain>
    </source>
</reference>
<protein>
    <submittedName>
        <fullName evidence="9">ABC transporter permease</fullName>
    </submittedName>
</protein>
<evidence type="ECO:0000256" key="5">
    <source>
        <dbReference type="ARBA" id="ARBA00022989"/>
    </source>
</evidence>
<feature type="transmembrane region" description="Helical" evidence="7">
    <location>
        <begin position="116"/>
        <end position="136"/>
    </location>
</feature>
<dbReference type="RefSeq" id="WP_166328834.1">
    <property type="nucleotide sequence ID" value="NZ_CP049933.1"/>
</dbReference>
<feature type="transmembrane region" description="Helical" evidence="7">
    <location>
        <begin position="195"/>
        <end position="218"/>
    </location>
</feature>
<dbReference type="EMBL" id="CP049933">
    <property type="protein sequence ID" value="QIM17868.1"/>
    <property type="molecule type" value="Genomic_DNA"/>
</dbReference>
<comment type="similarity">
    <text evidence="7">Belongs to the binding-protein-dependent transport system permease family.</text>
</comment>
<evidence type="ECO:0000256" key="3">
    <source>
        <dbReference type="ARBA" id="ARBA00022475"/>
    </source>
</evidence>
<proteinExistence type="inferred from homology"/>
<feature type="transmembrane region" description="Helical" evidence="7">
    <location>
        <begin position="142"/>
        <end position="161"/>
    </location>
</feature>
<keyword evidence="10" id="KW-1185">Reference proteome</keyword>
<dbReference type="PROSITE" id="PS50928">
    <property type="entry name" value="ABC_TM1"/>
    <property type="match status" value="1"/>
</dbReference>
<evidence type="ECO:0000256" key="7">
    <source>
        <dbReference type="RuleBase" id="RU363032"/>
    </source>
</evidence>
<dbReference type="Gene3D" id="1.10.3720.10">
    <property type="entry name" value="MetI-like"/>
    <property type="match status" value="1"/>
</dbReference>
<feature type="domain" description="ABC transmembrane type-1" evidence="8">
    <location>
        <begin position="80"/>
        <end position="260"/>
    </location>
</feature>
<evidence type="ECO:0000313" key="9">
    <source>
        <dbReference type="EMBL" id="QIM17868.1"/>
    </source>
</evidence>
<sequence>MSAITTTTVIRTAHRARKAKSRRPFLLALEIGVPILLLVAWWFGSENSTDPFFPPLREILLEFQRLWLFDHFASDILPSIGNFVVAYLIACLVGVVLGILLGLVKPLFWILDPIVQLVRSIPAVALLPIFVATMGFGNEVRVFAIALASLFPILISTVDGVRATEPLLLETARVYRLSNWETLRSVYIPASSPQIFSGALVSLQVAFIVMITSEMLGAARGIGAMTMLAQKSFDVTGMWAGILLLGILGYLANLVFTLVRRRALAWYLGSQRAASAD</sequence>